<evidence type="ECO:0000256" key="1">
    <source>
        <dbReference type="SAM" id="Phobius"/>
    </source>
</evidence>
<feature type="transmembrane region" description="Helical" evidence="1">
    <location>
        <begin position="45"/>
        <end position="66"/>
    </location>
</feature>
<name>A0A437LTF6_9BURK</name>
<sequence>MNTPGQAEPSALASRLGYAGLLPFVGGTALAWLLARPDYLDEHAFVMQGLSAYAATVIAFLGALHWGLAMRQPQPFSMRWGVVPALLAWVGLLMPAYAGLVVHGIVLIVCYAVDRHQFPRLGVGGWLTLRFRCTLLAALCCFLAAAAT</sequence>
<dbReference type="AlphaFoldDB" id="A0A437LTF6"/>
<feature type="transmembrane region" description="Helical" evidence="1">
    <location>
        <begin position="86"/>
        <end position="113"/>
    </location>
</feature>
<proteinExistence type="predicted"/>
<gene>
    <name evidence="2" type="ORF">EOD73_06505</name>
</gene>
<feature type="transmembrane region" description="Helical" evidence="1">
    <location>
        <begin position="125"/>
        <end position="147"/>
    </location>
</feature>
<evidence type="ECO:0000313" key="2">
    <source>
        <dbReference type="EMBL" id="RVT88614.1"/>
    </source>
</evidence>
<dbReference type="PANTHER" id="PTHR15887:SF1">
    <property type="entry name" value="TRANSMEMBRANE PROTEIN 69"/>
    <property type="match status" value="1"/>
</dbReference>
<keyword evidence="1" id="KW-0472">Membrane</keyword>
<dbReference type="EMBL" id="SACM01000001">
    <property type="protein sequence ID" value="RVT88614.1"/>
    <property type="molecule type" value="Genomic_DNA"/>
</dbReference>
<keyword evidence="1" id="KW-1133">Transmembrane helix</keyword>
<organism evidence="2 3">
    <name type="scientific">Inhella crocodyli</name>
    <dbReference type="NCBI Taxonomy" id="2499851"/>
    <lineage>
        <taxon>Bacteria</taxon>
        <taxon>Pseudomonadati</taxon>
        <taxon>Pseudomonadota</taxon>
        <taxon>Betaproteobacteria</taxon>
        <taxon>Burkholderiales</taxon>
        <taxon>Sphaerotilaceae</taxon>
        <taxon>Inhella</taxon>
    </lineage>
</organism>
<dbReference type="PANTHER" id="PTHR15887">
    <property type="entry name" value="TRANSMEMBRANE PROTEIN 69"/>
    <property type="match status" value="1"/>
</dbReference>
<comment type="caution">
    <text evidence="2">The sequence shown here is derived from an EMBL/GenBank/DDBJ whole genome shotgun (WGS) entry which is preliminary data.</text>
</comment>
<dbReference type="Proteomes" id="UP000288587">
    <property type="component" value="Unassembled WGS sequence"/>
</dbReference>
<dbReference type="InterPro" id="IPR021836">
    <property type="entry name" value="DUF3429"/>
</dbReference>
<keyword evidence="3" id="KW-1185">Reference proteome</keyword>
<dbReference type="Pfam" id="PF11911">
    <property type="entry name" value="DUF3429"/>
    <property type="match status" value="1"/>
</dbReference>
<feature type="transmembrane region" description="Helical" evidence="1">
    <location>
        <begin position="12"/>
        <end position="33"/>
    </location>
</feature>
<protein>
    <submittedName>
        <fullName evidence="2">DUF3429 domain-containing protein</fullName>
    </submittedName>
</protein>
<dbReference type="RefSeq" id="WP_127681966.1">
    <property type="nucleotide sequence ID" value="NZ_SACM01000001.1"/>
</dbReference>
<reference evidence="2 3" key="1">
    <citation type="submission" date="2019-01" db="EMBL/GenBank/DDBJ databases">
        <authorList>
            <person name="Chen W.-M."/>
        </authorList>
    </citation>
    <scope>NUCLEOTIDE SEQUENCE [LARGE SCALE GENOMIC DNA]</scope>
    <source>
        <strain evidence="2 3">CCP-18</strain>
    </source>
</reference>
<keyword evidence="1" id="KW-0812">Transmembrane</keyword>
<dbReference type="OrthoDB" id="8591832at2"/>
<evidence type="ECO:0000313" key="3">
    <source>
        <dbReference type="Proteomes" id="UP000288587"/>
    </source>
</evidence>
<accession>A0A437LTF6</accession>